<evidence type="ECO:0000256" key="1">
    <source>
        <dbReference type="SAM" id="MobiDB-lite"/>
    </source>
</evidence>
<dbReference type="EMBL" id="GBRH01239548">
    <property type="protein sequence ID" value="JAD58347.1"/>
    <property type="molecule type" value="Transcribed_RNA"/>
</dbReference>
<accession>A0A0A9BGB6</accession>
<dbReference type="AlphaFoldDB" id="A0A0A9BGB6"/>
<protein>
    <submittedName>
        <fullName evidence="2">Uncharacterized protein</fullName>
    </submittedName>
</protein>
<reference evidence="2" key="1">
    <citation type="submission" date="2014-09" db="EMBL/GenBank/DDBJ databases">
        <authorList>
            <person name="Magalhaes I.L.F."/>
            <person name="Oliveira U."/>
            <person name="Santos F.R."/>
            <person name="Vidigal T.H.D.A."/>
            <person name="Brescovit A.D."/>
            <person name="Santos A.J."/>
        </authorList>
    </citation>
    <scope>NUCLEOTIDE SEQUENCE</scope>
    <source>
        <tissue evidence="2">Shoot tissue taken approximately 20 cm above the soil surface</tissue>
    </source>
</reference>
<reference evidence="2" key="2">
    <citation type="journal article" date="2015" name="Data Brief">
        <title>Shoot transcriptome of the giant reed, Arundo donax.</title>
        <authorList>
            <person name="Barrero R.A."/>
            <person name="Guerrero F.D."/>
            <person name="Moolhuijzen P."/>
            <person name="Goolsby J.A."/>
            <person name="Tidwell J."/>
            <person name="Bellgard S.E."/>
            <person name="Bellgard M.I."/>
        </authorList>
    </citation>
    <scope>NUCLEOTIDE SEQUENCE</scope>
    <source>
        <tissue evidence="2">Shoot tissue taken approximately 20 cm above the soil surface</tissue>
    </source>
</reference>
<proteinExistence type="predicted"/>
<feature type="region of interest" description="Disordered" evidence="1">
    <location>
        <begin position="29"/>
        <end position="56"/>
    </location>
</feature>
<organism evidence="2">
    <name type="scientific">Arundo donax</name>
    <name type="common">Giant reed</name>
    <name type="synonym">Donax arundinaceus</name>
    <dbReference type="NCBI Taxonomy" id="35708"/>
    <lineage>
        <taxon>Eukaryota</taxon>
        <taxon>Viridiplantae</taxon>
        <taxon>Streptophyta</taxon>
        <taxon>Embryophyta</taxon>
        <taxon>Tracheophyta</taxon>
        <taxon>Spermatophyta</taxon>
        <taxon>Magnoliopsida</taxon>
        <taxon>Liliopsida</taxon>
        <taxon>Poales</taxon>
        <taxon>Poaceae</taxon>
        <taxon>PACMAD clade</taxon>
        <taxon>Arundinoideae</taxon>
        <taxon>Arundineae</taxon>
        <taxon>Arundo</taxon>
    </lineage>
</organism>
<feature type="compositionally biased region" description="Polar residues" evidence="1">
    <location>
        <begin position="80"/>
        <end position="94"/>
    </location>
</feature>
<feature type="region of interest" description="Disordered" evidence="1">
    <location>
        <begin position="71"/>
        <end position="94"/>
    </location>
</feature>
<evidence type="ECO:0000313" key="2">
    <source>
        <dbReference type="EMBL" id="JAD58347.1"/>
    </source>
</evidence>
<name>A0A0A9BGB6_ARUDO</name>
<sequence>MLKPEKECVTKDKAVPSEFEFTCDAPSSQENCRSKIESSENASIPSLRPAKQRKGDVLIESSPEKVAAENLCTHRGSTPIPGSTMQSKATPMSY</sequence>